<proteinExistence type="predicted"/>
<dbReference type="AlphaFoldDB" id="A0A382Q1D2"/>
<organism evidence="1">
    <name type="scientific">marine metagenome</name>
    <dbReference type="NCBI Taxonomy" id="408172"/>
    <lineage>
        <taxon>unclassified sequences</taxon>
        <taxon>metagenomes</taxon>
        <taxon>ecological metagenomes</taxon>
    </lineage>
</organism>
<feature type="non-terminal residue" evidence="1">
    <location>
        <position position="37"/>
    </location>
</feature>
<accession>A0A382Q1D2</accession>
<name>A0A382Q1D2_9ZZZZ</name>
<protein>
    <submittedName>
        <fullName evidence="1">Uncharacterized protein</fullName>
    </submittedName>
</protein>
<sequence length="37" mass="3888">MGAAHGVEDLLPVALDISPAEAAHGAEVLQIRRLPLR</sequence>
<dbReference type="EMBL" id="UINC01110600">
    <property type="protein sequence ID" value="SVC78212.1"/>
    <property type="molecule type" value="Genomic_DNA"/>
</dbReference>
<reference evidence="1" key="1">
    <citation type="submission" date="2018-05" db="EMBL/GenBank/DDBJ databases">
        <authorList>
            <person name="Lanie J.A."/>
            <person name="Ng W.-L."/>
            <person name="Kazmierczak K.M."/>
            <person name="Andrzejewski T.M."/>
            <person name="Davidsen T.M."/>
            <person name="Wayne K.J."/>
            <person name="Tettelin H."/>
            <person name="Glass J.I."/>
            <person name="Rusch D."/>
            <person name="Podicherti R."/>
            <person name="Tsui H.-C.T."/>
            <person name="Winkler M.E."/>
        </authorList>
    </citation>
    <scope>NUCLEOTIDE SEQUENCE</scope>
</reference>
<gene>
    <name evidence="1" type="ORF">METZ01_LOCUS331066</name>
</gene>
<evidence type="ECO:0000313" key="1">
    <source>
        <dbReference type="EMBL" id="SVC78212.1"/>
    </source>
</evidence>